<feature type="domain" description="tRNA-specific 2-thiouridylase MnmA-like C-terminal" evidence="12">
    <location>
        <begin position="284"/>
        <end position="359"/>
    </location>
</feature>
<keyword evidence="5 11" id="KW-0547">Nucleotide-binding</keyword>
<dbReference type="NCBIfam" id="TIGR00420">
    <property type="entry name" value="trmU"/>
    <property type="match status" value="1"/>
</dbReference>
<dbReference type="Proteomes" id="UP000652847">
    <property type="component" value="Unassembled WGS sequence"/>
</dbReference>
<reference evidence="14 15" key="1">
    <citation type="submission" date="2020-08" db="EMBL/GenBank/DDBJ databases">
        <title>Genome public.</title>
        <authorList>
            <person name="Liu C."/>
            <person name="Sun Q."/>
        </authorList>
    </citation>
    <scope>NUCLEOTIDE SEQUENCE [LARGE SCALE GENOMIC DNA]</scope>
    <source>
        <strain evidence="14 15">BX17</strain>
    </source>
</reference>
<dbReference type="GO" id="GO:0103016">
    <property type="term" value="F:tRNA-uridine 2-sulfurtransferase activity"/>
    <property type="evidence" value="ECO:0007669"/>
    <property type="project" value="UniProtKB-EC"/>
</dbReference>
<dbReference type="CDD" id="cd01998">
    <property type="entry name" value="MnmA_TRMU-like"/>
    <property type="match status" value="1"/>
</dbReference>
<keyword evidence="8 11" id="KW-1015">Disulfide bond</keyword>
<feature type="site" description="Interaction with tRNA" evidence="11">
    <location>
        <position position="132"/>
    </location>
</feature>
<dbReference type="Gene3D" id="3.40.50.620">
    <property type="entry name" value="HUPs"/>
    <property type="match status" value="1"/>
</dbReference>
<keyword evidence="3 11" id="KW-0808">Transferase</keyword>
<keyword evidence="1 11" id="KW-0963">Cytoplasm</keyword>
<accession>A0A8I0AI51</accession>
<comment type="catalytic activity">
    <reaction evidence="9 11">
        <text>S-sulfanyl-L-cysteinyl-[protein] + uridine(34) in tRNA + AH2 + ATP = 2-thiouridine(34) in tRNA + L-cysteinyl-[protein] + A + AMP + diphosphate + H(+)</text>
        <dbReference type="Rhea" id="RHEA:47032"/>
        <dbReference type="Rhea" id="RHEA-COMP:10131"/>
        <dbReference type="Rhea" id="RHEA-COMP:11726"/>
        <dbReference type="Rhea" id="RHEA-COMP:11727"/>
        <dbReference type="Rhea" id="RHEA-COMP:11728"/>
        <dbReference type="ChEBI" id="CHEBI:13193"/>
        <dbReference type="ChEBI" id="CHEBI:15378"/>
        <dbReference type="ChEBI" id="CHEBI:17499"/>
        <dbReference type="ChEBI" id="CHEBI:29950"/>
        <dbReference type="ChEBI" id="CHEBI:30616"/>
        <dbReference type="ChEBI" id="CHEBI:33019"/>
        <dbReference type="ChEBI" id="CHEBI:61963"/>
        <dbReference type="ChEBI" id="CHEBI:65315"/>
        <dbReference type="ChEBI" id="CHEBI:87170"/>
        <dbReference type="ChEBI" id="CHEBI:456215"/>
        <dbReference type="EC" id="2.8.1.13"/>
    </reaction>
</comment>
<feature type="active site" description="Nucleophile" evidence="11">
    <location>
        <position position="107"/>
    </location>
</feature>
<sequence length="361" mass="40390">MESDNMKKALIAMSGGVDSSVAAYLMKEHGYDCIGVTMKLFQNEDAGVSRKKSCCSLDDVEDARSVAHNLGIPYYVFNFTADFKKQVMDRFVAAYENGATPNPCIDCNRYLKFDSLYHRAEELGCHYVVTGHYARIEQREDGRYLLKKAADPAKDQSYVLYSLTQEQLAHTMFPLGDMNKHQTRMIADEQNFFNADKPDSQDICFVPDGDYAGFIRRFTGKDYPAGDFTDKDGNVLGKHKGIIGYTVGQRKGLGIAAGKPVYVTKICPAENRVILGDNEDLFHRELDVEDFNFIAFDNPPAEFRAKAKVRYRQKEQWATVKVTGEKTVHIIFDESQRAITKGQAAVLYDGDVVIGGGVIVG</sequence>
<dbReference type="InterPro" id="IPR014729">
    <property type="entry name" value="Rossmann-like_a/b/a_fold"/>
</dbReference>
<keyword evidence="15" id="KW-1185">Reference proteome</keyword>
<dbReference type="Gene3D" id="2.30.30.280">
    <property type="entry name" value="Adenine nucleotide alpha hydrolases-like domains"/>
    <property type="match status" value="1"/>
</dbReference>
<feature type="binding site" evidence="11">
    <location>
        <begin position="12"/>
        <end position="19"/>
    </location>
    <ligand>
        <name>ATP</name>
        <dbReference type="ChEBI" id="CHEBI:30616"/>
    </ligand>
</feature>
<dbReference type="EC" id="2.8.1.13" evidence="11"/>
<comment type="caution">
    <text evidence="11">Lacks conserved residue(s) required for the propagation of feature annotation.</text>
</comment>
<evidence type="ECO:0000256" key="4">
    <source>
        <dbReference type="ARBA" id="ARBA00022694"/>
    </source>
</evidence>
<dbReference type="GO" id="GO:0000049">
    <property type="term" value="F:tRNA binding"/>
    <property type="evidence" value="ECO:0007669"/>
    <property type="project" value="UniProtKB-KW"/>
</dbReference>
<evidence type="ECO:0000256" key="3">
    <source>
        <dbReference type="ARBA" id="ARBA00022679"/>
    </source>
</evidence>
<feature type="site" description="Interaction with tRNA" evidence="11">
    <location>
        <position position="343"/>
    </location>
</feature>
<evidence type="ECO:0000256" key="8">
    <source>
        <dbReference type="ARBA" id="ARBA00023157"/>
    </source>
</evidence>
<keyword evidence="2 11" id="KW-0820">tRNA-binding</keyword>
<dbReference type="FunFam" id="2.40.30.10:FF:000023">
    <property type="entry name" value="tRNA-specific 2-thiouridylase MnmA"/>
    <property type="match status" value="1"/>
</dbReference>
<organism evidence="14 15">
    <name type="scientific">Blautia segnis</name>
    <dbReference type="NCBI Taxonomy" id="2763030"/>
    <lineage>
        <taxon>Bacteria</taxon>
        <taxon>Bacillati</taxon>
        <taxon>Bacillota</taxon>
        <taxon>Clostridia</taxon>
        <taxon>Lachnospirales</taxon>
        <taxon>Lachnospiraceae</taxon>
        <taxon>Blautia</taxon>
    </lineage>
</organism>
<dbReference type="GO" id="GO:0005737">
    <property type="term" value="C:cytoplasm"/>
    <property type="evidence" value="ECO:0007669"/>
    <property type="project" value="UniProtKB-SubCell"/>
</dbReference>
<dbReference type="Pfam" id="PF03054">
    <property type="entry name" value="tRNA_Me_trans"/>
    <property type="match status" value="1"/>
</dbReference>
<dbReference type="NCBIfam" id="NF001138">
    <property type="entry name" value="PRK00143.1"/>
    <property type="match status" value="1"/>
</dbReference>
<evidence type="ECO:0000256" key="5">
    <source>
        <dbReference type="ARBA" id="ARBA00022741"/>
    </source>
</evidence>
<evidence type="ECO:0000259" key="12">
    <source>
        <dbReference type="Pfam" id="PF20258"/>
    </source>
</evidence>
<keyword evidence="7 11" id="KW-0694">RNA-binding</keyword>
<comment type="subcellular location">
    <subcellularLocation>
        <location evidence="11">Cytoplasm</location>
    </subcellularLocation>
</comment>
<comment type="similarity">
    <text evidence="11">Belongs to the MnmA/TRMU family.</text>
</comment>
<evidence type="ECO:0000256" key="6">
    <source>
        <dbReference type="ARBA" id="ARBA00022840"/>
    </source>
</evidence>
<dbReference type="SUPFAM" id="SSF52402">
    <property type="entry name" value="Adenine nucleotide alpha hydrolases-like"/>
    <property type="match status" value="1"/>
</dbReference>
<protein>
    <recommendedName>
        <fullName evidence="11">tRNA-specific 2-thiouridylase MnmA</fullName>
        <ecNumber evidence="11">2.8.1.13</ecNumber>
    </recommendedName>
</protein>
<evidence type="ECO:0000259" key="13">
    <source>
        <dbReference type="Pfam" id="PF20259"/>
    </source>
</evidence>
<dbReference type="FunFam" id="2.30.30.280:FF:000001">
    <property type="entry name" value="tRNA-specific 2-thiouridylase MnmA"/>
    <property type="match status" value="1"/>
</dbReference>
<feature type="disulfide bond" description="Alternate" evidence="11">
    <location>
        <begin position="107"/>
        <end position="204"/>
    </location>
</feature>
<dbReference type="AlphaFoldDB" id="A0A8I0AI51"/>
<dbReference type="InterPro" id="IPR046884">
    <property type="entry name" value="MnmA-like_central"/>
</dbReference>
<name>A0A8I0AI51_9FIRM</name>
<dbReference type="PANTHER" id="PTHR11933">
    <property type="entry name" value="TRNA 5-METHYLAMINOMETHYL-2-THIOURIDYLATE -METHYLTRANSFERASE"/>
    <property type="match status" value="1"/>
</dbReference>
<feature type="active site" description="Cysteine persulfide intermediate" evidence="11">
    <location>
        <position position="204"/>
    </location>
</feature>
<proteinExistence type="inferred from homology"/>
<dbReference type="InterPro" id="IPR004506">
    <property type="entry name" value="MnmA-like"/>
</dbReference>
<evidence type="ECO:0000256" key="9">
    <source>
        <dbReference type="ARBA" id="ARBA00051542"/>
    </source>
</evidence>
<dbReference type="InterPro" id="IPR046885">
    <property type="entry name" value="MnmA-like_C"/>
</dbReference>
<feature type="binding site" evidence="11">
    <location>
        <position position="38"/>
    </location>
    <ligand>
        <name>ATP</name>
        <dbReference type="ChEBI" id="CHEBI:30616"/>
    </ligand>
</feature>
<dbReference type="FunFam" id="3.40.50.620:FF:000115">
    <property type="entry name" value="tRNA-specific 2-thiouridylase MnmA"/>
    <property type="match status" value="1"/>
</dbReference>
<dbReference type="HAMAP" id="MF_00144">
    <property type="entry name" value="tRNA_thiouridyl_MnmA"/>
    <property type="match status" value="1"/>
</dbReference>
<evidence type="ECO:0000256" key="11">
    <source>
        <dbReference type="HAMAP-Rule" id="MF_00144"/>
    </source>
</evidence>
<feature type="binding site" evidence="11">
    <location>
        <position position="131"/>
    </location>
    <ligand>
        <name>ATP</name>
        <dbReference type="ChEBI" id="CHEBI:30616"/>
    </ligand>
</feature>
<evidence type="ECO:0000256" key="1">
    <source>
        <dbReference type="ARBA" id="ARBA00022490"/>
    </source>
</evidence>
<feature type="domain" description="tRNA-specific 2-thiouridylase MnmA-like central" evidence="13">
    <location>
        <begin position="214"/>
        <end position="277"/>
    </location>
</feature>
<dbReference type="EMBL" id="JACOOT010000014">
    <property type="protein sequence ID" value="MBC5650763.1"/>
    <property type="molecule type" value="Genomic_DNA"/>
</dbReference>
<evidence type="ECO:0000256" key="10">
    <source>
        <dbReference type="ARBA" id="ARBA00056575"/>
    </source>
</evidence>
<feature type="region of interest" description="Interaction with tRNA" evidence="11">
    <location>
        <begin position="154"/>
        <end position="156"/>
    </location>
</feature>
<dbReference type="GO" id="GO:0005524">
    <property type="term" value="F:ATP binding"/>
    <property type="evidence" value="ECO:0007669"/>
    <property type="project" value="UniProtKB-KW"/>
</dbReference>
<dbReference type="Gene3D" id="2.40.30.10">
    <property type="entry name" value="Translation factors"/>
    <property type="match status" value="1"/>
</dbReference>
<dbReference type="Pfam" id="PF20259">
    <property type="entry name" value="tRNA_Me_trans_M"/>
    <property type="match status" value="1"/>
</dbReference>
<evidence type="ECO:0000256" key="7">
    <source>
        <dbReference type="ARBA" id="ARBA00022884"/>
    </source>
</evidence>
<gene>
    <name evidence="11 14" type="primary">mnmA</name>
    <name evidence="14" type="ORF">H8S54_06475</name>
</gene>
<comment type="caution">
    <text evidence="14">The sequence shown here is derived from an EMBL/GenBank/DDBJ whole genome shotgun (WGS) entry which is preliminary data.</text>
</comment>
<keyword evidence="6 11" id="KW-0067">ATP-binding</keyword>
<keyword evidence="4 11" id="KW-0819">tRNA processing</keyword>
<feature type="region of interest" description="Interaction with tRNA" evidence="11">
    <location>
        <begin position="310"/>
        <end position="311"/>
    </location>
</feature>
<dbReference type="Pfam" id="PF20258">
    <property type="entry name" value="tRNA_Me_trans_C"/>
    <property type="match status" value="1"/>
</dbReference>
<dbReference type="GO" id="GO:0002143">
    <property type="term" value="P:tRNA wobble position uridine thiolation"/>
    <property type="evidence" value="ECO:0007669"/>
    <property type="project" value="TreeGrafter"/>
</dbReference>
<evidence type="ECO:0000313" key="15">
    <source>
        <dbReference type="Proteomes" id="UP000652847"/>
    </source>
</evidence>
<dbReference type="InterPro" id="IPR023382">
    <property type="entry name" value="MnmA-like_central_sf"/>
</dbReference>
<dbReference type="PANTHER" id="PTHR11933:SF5">
    <property type="entry name" value="MITOCHONDRIAL TRNA-SPECIFIC 2-THIOURIDYLASE 1"/>
    <property type="match status" value="1"/>
</dbReference>
<evidence type="ECO:0000313" key="14">
    <source>
        <dbReference type="EMBL" id="MBC5650763.1"/>
    </source>
</evidence>
<evidence type="ECO:0000256" key="2">
    <source>
        <dbReference type="ARBA" id="ARBA00022555"/>
    </source>
</evidence>
<dbReference type="RefSeq" id="WP_021924682.1">
    <property type="nucleotide sequence ID" value="NZ_JACOOT010000014.1"/>
</dbReference>
<comment type="function">
    <text evidence="10 11">Catalyzes the 2-thiolation of uridine at the wobble position (U34) of tRNA, leading to the formation of s(2)U34.</text>
</comment>